<dbReference type="STRING" id="1121400.SAMN02746065_10430"/>
<feature type="domain" description="CHASE2" evidence="2">
    <location>
        <begin position="29"/>
        <end position="290"/>
    </location>
</feature>
<evidence type="ECO:0000313" key="4">
    <source>
        <dbReference type="Proteomes" id="UP000192418"/>
    </source>
</evidence>
<feature type="transmembrane region" description="Helical" evidence="1">
    <location>
        <begin position="273"/>
        <end position="293"/>
    </location>
</feature>
<gene>
    <name evidence="3" type="ORF">SAMN02746065_10430</name>
</gene>
<dbReference type="InterPro" id="IPR036890">
    <property type="entry name" value="HATPase_C_sf"/>
</dbReference>
<dbReference type="InterPro" id="IPR007890">
    <property type="entry name" value="CHASE2"/>
</dbReference>
<organism evidence="3 4">
    <name type="scientific">Desulfocicer vacuolatum DSM 3385</name>
    <dbReference type="NCBI Taxonomy" id="1121400"/>
    <lineage>
        <taxon>Bacteria</taxon>
        <taxon>Pseudomonadati</taxon>
        <taxon>Thermodesulfobacteriota</taxon>
        <taxon>Desulfobacteria</taxon>
        <taxon>Desulfobacterales</taxon>
        <taxon>Desulfobacteraceae</taxon>
        <taxon>Desulfocicer</taxon>
    </lineage>
</organism>
<dbReference type="SUPFAM" id="SSF55874">
    <property type="entry name" value="ATPase domain of HSP90 chaperone/DNA topoisomerase II/histidine kinase"/>
    <property type="match status" value="1"/>
</dbReference>
<evidence type="ECO:0000313" key="3">
    <source>
        <dbReference type="EMBL" id="SMC54681.1"/>
    </source>
</evidence>
<dbReference type="EMBL" id="FWXY01000004">
    <property type="protein sequence ID" value="SMC54681.1"/>
    <property type="molecule type" value="Genomic_DNA"/>
</dbReference>
<keyword evidence="1" id="KW-1133">Transmembrane helix</keyword>
<reference evidence="3 4" key="1">
    <citation type="submission" date="2017-04" db="EMBL/GenBank/DDBJ databases">
        <authorList>
            <person name="Afonso C.L."/>
            <person name="Miller P.J."/>
            <person name="Scott M.A."/>
            <person name="Spackman E."/>
            <person name="Goraichik I."/>
            <person name="Dimitrov K.M."/>
            <person name="Suarez D.L."/>
            <person name="Swayne D.E."/>
        </authorList>
    </citation>
    <scope>NUCLEOTIDE SEQUENCE [LARGE SCALE GENOMIC DNA]</scope>
    <source>
        <strain evidence="3 4">DSM 3385</strain>
    </source>
</reference>
<sequence length="904" mass="104299">MDKKPRYIAVYMGFTTVLLVWVLSLAGFFNFPNNIFYDAFVKLQPASTHNAEKVMIMEVSYDQHHQGDKEWLTILTRLKNAGVSQVIFSFFPPMVSENFYDTAAAMENVIFGRQLFKPKDPTESEQFAPIPSQARGKQIVMAPYEIPPDHYGVHRMGRSYFNINHQKTPSFLMEAATKRGIHGLPEEDIFSINFMGAMTKLPNIDFEKTLSGNVIAELVKNRSIIIGLKKMPNSPGFQTPIHSGKNSISLVEYHGYILDTLIEQKPITCSRPLTTLLFIILITILGLTAYTLLNGTMAFIFTILFFVASFVLNWFILSYTLFWPPLFEIIITEAIVINFIFLRTYVSKTEFLKKMILARSNQMQKHFLPTGFYASKDYWTSVINMVNQTLNLERVIFLEKVRNDHRVKEIIALNTSIKDIEERRRDYERTPYSTAIEENSPIQIKSYFKKVKKEDEQYIVPLIFEGQIQGFWAFVISSSNADEINNLLPAIQRFALEIAEILYKRAKWRIAQAGKKKVINKILRLEAKENLYQEVSNTIRMLGRRLSVLDLVFNSLASAIVLYDIFGQVTHINEGMIQTLKKINITTPFKMSALDLAVQLTNHSTEEIRNLLNQIILNHDNVNLPVNITNHKKAYMLTIRPLIDEKKNFLKDEAYPFDLHGILFEMNDVTDIKDFISLKADFFQRSNARLKDGVESITNACMMLEENDMVADEKKDLVKSLKGKKEDMIDFMNELDDYMGKDIFSENRQLFPIIIMKILTAAMGSMGEEAAKRQLIFDVKPDTMPNMTIANPLDLKKIFTSLLFILLQDAYEETTIHIKVESRKNHLLYILYNSGYGMPDEDFQRYLSSKHLTDSKAFKTLHEMLPTLKRWKGELTGKSGVGDGIEFHLRLIEFKERRRTPRHA</sequence>
<name>A0A1W2A2L5_9BACT</name>
<dbReference type="AlphaFoldDB" id="A0A1W2A2L5"/>
<accession>A0A1W2A2L5</accession>
<dbReference type="SMART" id="SM01080">
    <property type="entry name" value="CHASE2"/>
    <property type="match status" value="1"/>
</dbReference>
<keyword evidence="4" id="KW-1185">Reference proteome</keyword>
<evidence type="ECO:0000259" key="2">
    <source>
        <dbReference type="SMART" id="SM01080"/>
    </source>
</evidence>
<proteinExistence type="predicted"/>
<feature type="transmembrane region" description="Helical" evidence="1">
    <location>
        <begin position="7"/>
        <end position="29"/>
    </location>
</feature>
<keyword evidence="1" id="KW-0472">Membrane</keyword>
<dbReference type="Proteomes" id="UP000192418">
    <property type="component" value="Unassembled WGS sequence"/>
</dbReference>
<evidence type="ECO:0000256" key="1">
    <source>
        <dbReference type="SAM" id="Phobius"/>
    </source>
</evidence>
<keyword evidence="1" id="KW-0812">Transmembrane</keyword>
<protein>
    <submittedName>
        <fullName evidence="3">Sensor domain CHASE2-containing protein</fullName>
    </submittedName>
</protein>
<feature type="transmembrane region" description="Helical" evidence="1">
    <location>
        <begin position="298"/>
        <end position="316"/>
    </location>
</feature>